<dbReference type="CDD" id="cd03257">
    <property type="entry name" value="ABC_NikE_OppD_transporters"/>
    <property type="match status" value="2"/>
</dbReference>
<evidence type="ECO:0000259" key="13">
    <source>
        <dbReference type="PROSITE" id="PS50893"/>
    </source>
</evidence>
<evidence type="ECO:0000256" key="12">
    <source>
        <dbReference type="ARBA" id="ARBA00048610"/>
    </source>
</evidence>
<evidence type="ECO:0000256" key="11">
    <source>
        <dbReference type="ARBA" id="ARBA00044143"/>
    </source>
</evidence>
<dbReference type="InterPro" id="IPR050388">
    <property type="entry name" value="ABC_Ni/Peptide_Import"/>
</dbReference>
<keyword evidence="3" id="KW-1003">Cell membrane</keyword>
<dbReference type="NCBIfam" id="TIGR01727">
    <property type="entry name" value="oligo_HPY"/>
    <property type="match status" value="1"/>
</dbReference>
<evidence type="ECO:0000256" key="4">
    <source>
        <dbReference type="ARBA" id="ARBA00022741"/>
    </source>
</evidence>
<evidence type="ECO:0000256" key="6">
    <source>
        <dbReference type="ARBA" id="ARBA00022967"/>
    </source>
</evidence>
<evidence type="ECO:0000256" key="10">
    <source>
        <dbReference type="ARBA" id="ARBA00039098"/>
    </source>
</evidence>
<accession>A0ABT8M8W9</accession>
<dbReference type="InterPro" id="IPR013563">
    <property type="entry name" value="Oligopep_ABC_C"/>
</dbReference>
<feature type="domain" description="ABC transporter" evidence="13">
    <location>
        <begin position="4"/>
        <end position="251"/>
    </location>
</feature>
<dbReference type="EMBL" id="VCYH01000003">
    <property type="protein sequence ID" value="MDN7024377.1"/>
    <property type="molecule type" value="Genomic_DNA"/>
</dbReference>
<sequence>MADLEVKDLKCHYNTDTSVVPAVDGISLSLEAGEIVGVIGESGSGKTTLGLSIMRLLDGLASVSGTIVYKGTDITHLPEPEIDRIRWKDIAIVFQNNLDILNPVMTVGKQVVEPLLKHEEIPVREAQARCADLFRTVGLDPVWMDAYPHQLSGGMRQRVLLAMALSCDPKLLILDEVTSALDAFTRKEIRDLLIDLQKKNGYSMILISHDLSFVSSLASRMIVLYAGRVVESGPTVDIINAPRHPYTRGLVHSTPDIFVYKDLWGIPGESASEDGHAGCPFSRRCTQPIEICRTSPPRLQSCGDGREVACHRGGIATLLRADAVHFRYPLPGRKTLHAVNGVDMDVCEGEVLAIVGQTASGKSTLAHILAGILRPESGEVRFMDGAVHSGNNGHRFGGIQIVFQDPFSSTSNRFTVLDAVREPFDINRIGTAAERLDMTREALKLVRLPPTDEFLGKYCGALSGGQRQRVALARAMIMKPRLLIADEITSALDVSTAANVLRLLKGLQNRRGFAMIYISHDLSLTLKIADRIAVMDAGRIIEIGNAHEVMLHPRDDRTKRLIGTRVGHCCHDHKPVGMAGRLQTRVSDCGDE</sequence>
<dbReference type="InterPro" id="IPR027417">
    <property type="entry name" value="P-loop_NTPase"/>
</dbReference>
<dbReference type="Pfam" id="PF08352">
    <property type="entry name" value="oligo_HPY"/>
    <property type="match status" value="1"/>
</dbReference>
<keyword evidence="8" id="KW-0472">Membrane</keyword>
<dbReference type="Pfam" id="PF00005">
    <property type="entry name" value="ABC_tran"/>
    <property type="match status" value="2"/>
</dbReference>
<keyword evidence="7" id="KW-0406">Ion transport</keyword>
<keyword evidence="2" id="KW-0813">Transport</keyword>
<dbReference type="SUPFAM" id="SSF52540">
    <property type="entry name" value="P-loop containing nucleoside triphosphate hydrolases"/>
    <property type="match status" value="2"/>
</dbReference>
<dbReference type="RefSeq" id="WP_301663476.1">
    <property type="nucleotide sequence ID" value="NZ_VCYH01000003.1"/>
</dbReference>
<comment type="catalytic activity">
    <reaction evidence="12">
        <text>Ni(2+)(out) + ATP + H2O = Ni(2+)(in) + ADP + phosphate + H(+)</text>
        <dbReference type="Rhea" id="RHEA:15557"/>
        <dbReference type="ChEBI" id="CHEBI:15377"/>
        <dbReference type="ChEBI" id="CHEBI:15378"/>
        <dbReference type="ChEBI" id="CHEBI:30616"/>
        <dbReference type="ChEBI" id="CHEBI:43474"/>
        <dbReference type="ChEBI" id="CHEBI:49786"/>
        <dbReference type="ChEBI" id="CHEBI:456216"/>
        <dbReference type="EC" id="7.2.2.11"/>
    </reaction>
    <physiologicalReaction direction="left-to-right" evidence="12">
        <dbReference type="Rhea" id="RHEA:15558"/>
    </physiologicalReaction>
</comment>
<evidence type="ECO:0000256" key="1">
    <source>
        <dbReference type="ARBA" id="ARBA00004202"/>
    </source>
</evidence>
<dbReference type="InterPro" id="IPR003593">
    <property type="entry name" value="AAA+_ATPase"/>
</dbReference>
<evidence type="ECO:0000256" key="2">
    <source>
        <dbReference type="ARBA" id="ARBA00022448"/>
    </source>
</evidence>
<feature type="domain" description="ABC transporter" evidence="13">
    <location>
        <begin position="319"/>
        <end position="562"/>
    </location>
</feature>
<evidence type="ECO:0000256" key="5">
    <source>
        <dbReference type="ARBA" id="ARBA00022840"/>
    </source>
</evidence>
<organism evidence="14 15">
    <name type="scientific">Methanoculleus frigidifontis</name>
    <dbReference type="NCBI Taxonomy" id="2584085"/>
    <lineage>
        <taxon>Archaea</taxon>
        <taxon>Methanobacteriati</taxon>
        <taxon>Methanobacteriota</taxon>
        <taxon>Stenosarchaea group</taxon>
        <taxon>Methanomicrobia</taxon>
        <taxon>Methanomicrobiales</taxon>
        <taxon>Methanomicrobiaceae</taxon>
        <taxon>Methanoculleus</taxon>
    </lineage>
</organism>
<reference evidence="14" key="1">
    <citation type="submission" date="2019-05" db="EMBL/GenBank/DDBJ databases">
        <title>Methanoculleus sp. FWC-SCC1, a methanogenic archaeon isolated from deep marine cold seep.</title>
        <authorList>
            <person name="Chen Y.-W."/>
            <person name="Chen S.-C."/>
            <person name="Teng N.-H."/>
            <person name="Lai M.-C."/>
        </authorList>
    </citation>
    <scope>NUCLEOTIDE SEQUENCE</scope>
    <source>
        <strain evidence="14">FWC-SCC1</strain>
    </source>
</reference>
<dbReference type="InterPro" id="IPR003439">
    <property type="entry name" value="ABC_transporter-like_ATP-bd"/>
</dbReference>
<protein>
    <recommendedName>
        <fullName evidence="11">Nickel import system ATP-binding protein NikD</fullName>
        <ecNumber evidence="10">7.2.2.11</ecNumber>
    </recommendedName>
</protein>
<dbReference type="PANTHER" id="PTHR43297:SF13">
    <property type="entry name" value="NICKEL ABC TRANSPORTER, ATP-BINDING PROTEIN"/>
    <property type="match status" value="1"/>
</dbReference>
<proteinExistence type="predicted"/>
<dbReference type="SMART" id="SM00382">
    <property type="entry name" value="AAA"/>
    <property type="match status" value="2"/>
</dbReference>
<dbReference type="PROSITE" id="PS50893">
    <property type="entry name" value="ABC_TRANSPORTER_2"/>
    <property type="match status" value="2"/>
</dbReference>
<comment type="subcellular location">
    <subcellularLocation>
        <location evidence="1">Cell membrane</location>
        <topology evidence="1">Peripheral membrane protein</topology>
    </subcellularLocation>
</comment>
<evidence type="ECO:0000256" key="3">
    <source>
        <dbReference type="ARBA" id="ARBA00022475"/>
    </source>
</evidence>
<dbReference type="PANTHER" id="PTHR43297">
    <property type="entry name" value="OLIGOPEPTIDE TRANSPORT ATP-BINDING PROTEIN APPD"/>
    <property type="match status" value="1"/>
</dbReference>
<evidence type="ECO:0000313" key="14">
    <source>
        <dbReference type="EMBL" id="MDN7024377.1"/>
    </source>
</evidence>
<dbReference type="EC" id="7.2.2.11" evidence="10"/>
<keyword evidence="5 14" id="KW-0067">ATP-binding</keyword>
<dbReference type="Gene3D" id="3.40.50.300">
    <property type="entry name" value="P-loop containing nucleotide triphosphate hydrolases"/>
    <property type="match status" value="2"/>
</dbReference>
<comment type="subunit">
    <text evidence="9">The complex is composed of two ATP-binding proteins (NikD and NikE), two transmembrane proteins (NikB and NikC) and a solute-binding protein (NikA).</text>
</comment>
<dbReference type="Proteomes" id="UP001168338">
    <property type="component" value="Unassembled WGS sequence"/>
</dbReference>
<evidence type="ECO:0000256" key="7">
    <source>
        <dbReference type="ARBA" id="ARBA00023065"/>
    </source>
</evidence>
<name>A0ABT8M8W9_9EURY</name>
<dbReference type="PROSITE" id="PS00211">
    <property type="entry name" value="ABC_TRANSPORTER_1"/>
    <property type="match status" value="2"/>
</dbReference>
<evidence type="ECO:0000256" key="8">
    <source>
        <dbReference type="ARBA" id="ARBA00023136"/>
    </source>
</evidence>
<keyword evidence="6" id="KW-1278">Translocase</keyword>
<dbReference type="NCBIfam" id="NF008453">
    <property type="entry name" value="PRK11308.1"/>
    <property type="match status" value="2"/>
</dbReference>
<gene>
    <name evidence="14" type="ORF">FGU65_05635</name>
</gene>
<evidence type="ECO:0000313" key="15">
    <source>
        <dbReference type="Proteomes" id="UP001168338"/>
    </source>
</evidence>
<evidence type="ECO:0000256" key="9">
    <source>
        <dbReference type="ARBA" id="ARBA00038669"/>
    </source>
</evidence>
<keyword evidence="4" id="KW-0547">Nucleotide-binding</keyword>
<dbReference type="InterPro" id="IPR017871">
    <property type="entry name" value="ABC_transporter-like_CS"/>
</dbReference>
<keyword evidence="15" id="KW-1185">Reference proteome</keyword>
<dbReference type="GO" id="GO:0005524">
    <property type="term" value="F:ATP binding"/>
    <property type="evidence" value="ECO:0007669"/>
    <property type="project" value="UniProtKB-KW"/>
</dbReference>
<comment type="caution">
    <text evidence="14">The sequence shown here is derived from an EMBL/GenBank/DDBJ whole genome shotgun (WGS) entry which is preliminary data.</text>
</comment>